<dbReference type="InterPro" id="IPR011989">
    <property type="entry name" value="ARM-like"/>
</dbReference>
<sequence>MNTEPQPKEESKCYPSIPTLPVESKIPDATMVKILDQIEKDNETVQLTAIDGLSERIRKDSNPKEEVVCAAVEAGIMQATARVFTKTESVVLQKSCRVLLTLLTSFSLPAEQRSNADILNPLIRLSQIKDSPLTPHVLQTVATLSPTIKTRAEMDSVLNSGVLQQLCDDFEKEESIDRQIVQWEVLDVFCGSIRNILMGPEEASDPTKEAENEQPQPAPRQQAPPDTFLMPASLNRRCKEALRRIKKALETVIATKRKRMSQLSKEEKNLVRLAGGTIMYLIPDEEVDAKGEIGMISLDVEKAITAHLSYVSTVDLGRGKLSLFNNFLPGQYAIDYNRITKQNNSYAPILSEPIGESIVRLTIRFVSLGSYFHVGVVPADFTIQTTDNYLGYHPKSASFEMCSSYKVAYFSKKQAPQQQNYFGQNGQIVVIEVDGRKDKRTMRMATSG</sequence>
<accession>A0ABQ9X1D9</accession>
<protein>
    <submittedName>
        <fullName evidence="2">Uncharacterized protein</fullName>
    </submittedName>
</protein>
<gene>
    <name evidence="2" type="ORF">BLNAU_19568</name>
</gene>
<name>A0ABQ9X1D9_9EUKA</name>
<organism evidence="2 3">
    <name type="scientific">Blattamonas nauphoetae</name>
    <dbReference type="NCBI Taxonomy" id="2049346"/>
    <lineage>
        <taxon>Eukaryota</taxon>
        <taxon>Metamonada</taxon>
        <taxon>Preaxostyla</taxon>
        <taxon>Oxymonadida</taxon>
        <taxon>Blattamonas</taxon>
    </lineage>
</organism>
<feature type="region of interest" description="Disordered" evidence="1">
    <location>
        <begin position="202"/>
        <end position="230"/>
    </location>
</feature>
<comment type="caution">
    <text evidence="2">The sequence shown here is derived from an EMBL/GenBank/DDBJ whole genome shotgun (WGS) entry which is preliminary data.</text>
</comment>
<dbReference type="SUPFAM" id="SSF48371">
    <property type="entry name" value="ARM repeat"/>
    <property type="match status" value="1"/>
</dbReference>
<dbReference type="Gene3D" id="1.25.10.10">
    <property type="entry name" value="Leucine-rich Repeat Variant"/>
    <property type="match status" value="1"/>
</dbReference>
<feature type="compositionally biased region" description="Low complexity" evidence="1">
    <location>
        <begin position="213"/>
        <end position="225"/>
    </location>
</feature>
<evidence type="ECO:0000313" key="2">
    <source>
        <dbReference type="EMBL" id="KAK2945495.1"/>
    </source>
</evidence>
<dbReference type="Proteomes" id="UP001281761">
    <property type="component" value="Unassembled WGS sequence"/>
</dbReference>
<proteinExistence type="predicted"/>
<dbReference type="InterPro" id="IPR016024">
    <property type="entry name" value="ARM-type_fold"/>
</dbReference>
<reference evidence="2 3" key="1">
    <citation type="journal article" date="2022" name="bioRxiv">
        <title>Genomics of Preaxostyla Flagellates Illuminates Evolutionary Transitions and the Path Towards Mitochondrial Loss.</title>
        <authorList>
            <person name="Novak L.V.F."/>
            <person name="Treitli S.C."/>
            <person name="Pyrih J."/>
            <person name="Halakuc P."/>
            <person name="Pipaliya S.V."/>
            <person name="Vacek V."/>
            <person name="Brzon O."/>
            <person name="Soukal P."/>
            <person name="Eme L."/>
            <person name="Dacks J.B."/>
            <person name="Karnkowska A."/>
            <person name="Elias M."/>
            <person name="Hampl V."/>
        </authorList>
    </citation>
    <scope>NUCLEOTIDE SEQUENCE [LARGE SCALE GENOMIC DNA]</scope>
    <source>
        <strain evidence="2">NAU3</strain>
        <tissue evidence="2">Gut</tissue>
    </source>
</reference>
<dbReference type="EMBL" id="JARBJD010000258">
    <property type="protein sequence ID" value="KAK2945495.1"/>
    <property type="molecule type" value="Genomic_DNA"/>
</dbReference>
<keyword evidence="3" id="KW-1185">Reference proteome</keyword>
<evidence type="ECO:0000313" key="3">
    <source>
        <dbReference type="Proteomes" id="UP001281761"/>
    </source>
</evidence>
<evidence type="ECO:0000256" key="1">
    <source>
        <dbReference type="SAM" id="MobiDB-lite"/>
    </source>
</evidence>